<reference evidence="1 2" key="1">
    <citation type="journal article" date="2019" name="Arch. Virol.">
        <title>A novel jumbo Tenacibaculum maritimum lytic phage with head-fiber-like appendages.</title>
        <authorList>
            <person name="Kawato Y."/>
            <person name="Istiqomah I."/>
            <person name="Gaafar A.Y."/>
            <person name="Hanaoka M."/>
            <person name="Ishimaru K."/>
            <person name="Yasuike M."/>
            <person name="Nishiki I."/>
            <person name="Nakamura Y."/>
            <person name="Fujiwara A."/>
            <person name="Nakai T."/>
        </authorList>
    </citation>
    <scope>NUCLEOTIDE SEQUENCE [LARGE SCALE GENOMIC DNA]</scope>
    <source>
        <strain evidence="1 2">PTm5</strain>
    </source>
</reference>
<protein>
    <submittedName>
        <fullName evidence="1">Uncharacterized protein</fullName>
    </submittedName>
</protein>
<organism evidence="1 2">
    <name type="scientific">Tenacibaculum phage PTm5</name>
    <dbReference type="NCBI Taxonomy" id="2547426"/>
    <lineage>
        <taxon>Viruses</taxon>
        <taxon>Duplodnaviria</taxon>
        <taxon>Heunggongvirae</taxon>
        <taxon>Uroviricota</taxon>
        <taxon>Caudoviricetes</taxon>
        <taxon>Shirahamavirus</taxon>
        <taxon>Shirahamavirus PTm1</taxon>
    </lineage>
</organism>
<dbReference type="EMBL" id="AP019525">
    <property type="protein sequence ID" value="BBI90893.1"/>
    <property type="molecule type" value="Genomic_DNA"/>
</dbReference>
<dbReference type="Proteomes" id="UP000424080">
    <property type="component" value="Segment"/>
</dbReference>
<evidence type="ECO:0000313" key="2">
    <source>
        <dbReference type="Proteomes" id="UP000424080"/>
    </source>
</evidence>
<sequence length="139" mass="16563">MKNLKNIDSRKLVSSTLFDVKDGDTFHTKSMRITGFGTTWKVIKVTPKLMELPRINYYKNPKNKTYTDRNPKVRCNNCNRPIKQNVIDRKQITPWFCYHCYLRLVKGYLNITITRKKNGLTKTIHLPTKIELNKKKFRR</sequence>
<accession>A0A5S9C1G6</accession>
<proteinExistence type="predicted"/>
<evidence type="ECO:0000313" key="1">
    <source>
        <dbReference type="EMBL" id="BBI90893.1"/>
    </source>
</evidence>
<name>A0A5S9C1G6_9CAUD</name>